<dbReference type="Pfam" id="PF09700">
    <property type="entry name" value="Cas_Cmr3"/>
    <property type="match status" value="1"/>
</dbReference>
<name>A0A1X7D7L2_9BACT</name>
<gene>
    <name evidence="1" type="ORF">SAMN06295933_1729</name>
</gene>
<dbReference type="AlphaFoldDB" id="A0A1X7D7L2"/>
<protein>
    <submittedName>
        <fullName evidence="1">CRISPR-associated protein, Cmr3 family</fullName>
    </submittedName>
</protein>
<organism evidence="1 2">
    <name type="scientific">Desulfovibrio gilichinskyi</name>
    <dbReference type="NCBI Taxonomy" id="1519643"/>
    <lineage>
        <taxon>Bacteria</taxon>
        <taxon>Pseudomonadati</taxon>
        <taxon>Thermodesulfobacteriota</taxon>
        <taxon>Desulfovibrionia</taxon>
        <taxon>Desulfovibrionales</taxon>
        <taxon>Desulfovibrionaceae</taxon>
        <taxon>Desulfovibrio</taxon>
    </lineage>
</organism>
<proteinExistence type="predicted"/>
<evidence type="ECO:0000313" key="1">
    <source>
        <dbReference type="EMBL" id="SMF09867.1"/>
    </source>
</evidence>
<dbReference type="STRING" id="1519643.SAMN06295933_1729"/>
<dbReference type="EMBL" id="FWZU01000002">
    <property type="protein sequence ID" value="SMF09867.1"/>
    <property type="molecule type" value="Genomic_DNA"/>
</dbReference>
<dbReference type="OrthoDB" id="6162707at2"/>
<dbReference type="InterPro" id="IPR019117">
    <property type="entry name" value="CRISPR-assoc_protein_Cmr3"/>
</dbReference>
<keyword evidence="2" id="KW-1185">Reference proteome</keyword>
<dbReference type="Proteomes" id="UP000192906">
    <property type="component" value="Unassembled WGS sequence"/>
</dbReference>
<dbReference type="Gene3D" id="2.60.40.4350">
    <property type="match status" value="1"/>
</dbReference>
<reference evidence="2" key="1">
    <citation type="submission" date="2017-04" db="EMBL/GenBank/DDBJ databases">
        <authorList>
            <person name="Varghese N."/>
            <person name="Submissions S."/>
        </authorList>
    </citation>
    <scope>NUCLEOTIDE SEQUENCE [LARGE SCALE GENOMIC DNA]</scope>
    <source>
        <strain evidence="2">K3S</strain>
    </source>
</reference>
<evidence type="ECO:0000313" key="2">
    <source>
        <dbReference type="Proteomes" id="UP000192906"/>
    </source>
</evidence>
<accession>A0A1X7D7L2</accession>
<sequence length="394" mass="43404">MFVEIAPLDTIFCRDGRSFGVNEAHAVDSIFPPPPSVMFGAMRGGIFVTQNFAALGRNKMDPGWPKWFGDTESAGDLFQKGPLPVVDGQIMFPMPLDGYVKSGKNGEYTISTFRIIKNNSSTSSLDLEHLLIPPEGKKLPKSTNIMWISASSLTRYLNSEEEISLELNKDIYPQDELWTPELRTNVGINPETNAGKDAILFSLKHVRMNSKRNARLLCKWGSNDSTSLQILKDIITDTQGSLAVAGERRCGSVATSDLRWPDASINTITPDKEGYVSFRIYIATPAYFDGGWRPESDSNKECIIKSSAGNVKATLLTAAVGKPFYLGGYDIHKRQQRPARGFVPAGSVYHFKAKADQLEKIIKLNGQVIGDNDFLRAQGFGLCLLGNPISNSQE</sequence>
<dbReference type="Gene3D" id="3.30.70.2940">
    <property type="match status" value="1"/>
</dbReference>
<dbReference type="RefSeq" id="WP_085101200.1">
    <property type="nucleotide sequence ID" value="NZ_FWZU01000002.1"/>
</dbReference>